<keyword evidence="1" id="KW-1133">Transmembrane helix</keyword>
<dbReference type="OrthoDB" id="41331at2759"/>
<evidence type="ECO:0000256" key="1">
    <source>
        <dbReference type="SAM" id="Phobius"/>
    </source>
</evidence>
<name>A0A0L0G9D1_9EUKA</name>
<keyword evidence="1" id="KW-0812">Transmembrane</keyword>
<dbReference type="GeneID" id="25902750"/>
<evidence type="ECO:0000313" key="2">
    <source>
        <dbReference type="EMBL" id="KNC85590.1"/>
    </source>
</evidence>
<dbReference type="RefSeq" id="XP_014159492.1">
    <property type="nucleotide sequence ID" value="XM_014304017.1"/>
</dbReference>
<proteinExistence type="predicted"/>
<reference evidence="2 3" key="1">
    <citation type="submission" date="2011-02" db="EMBL/GenBank/DDBJ databases">
        <title>The Genome Sequence of Sphaeroforma arctica JP610.</title>
        <authorList>
            <consortium name="The Broad Institute Genome Sequencing Platform"/>
            <person name="Russ C."/>
            <person name="Cuomo C."/>
            <person name="Young S.K."/>
            <person name="Zeng Q."/>
            <person name="Gargeya S."/>
            <person name="Alvarado L."/>
            <person name="Berlin A."/>
            <person name="Chapman S.B."/>
            <person name="Chen Z."/>
            <person name="Freedman E."/>
            <person name="Gellesch M."/>
            <person name="Goldberg J."/>
            <person name="Griggs A."/>
            <person name="Gujja S."/>
            <person name="Heilman E."/>
            <person name="Heiman D."/>
            <person name="Howarth C."/>
            <person name="Mehta T."/>
            <person name="Neiman D."/>
            <person name="Pearson M."/>
            <person name="Roberts A."/>
            <person name="Saif S."/>
            <person name="Shea T."/>
            <person name="Shenoy N."/>
            <person name="Sisk P."/>
            <person name="Stolte C."/>
            <person name="Sykes S."/>
            <person name="White J."/>
            <person name="Yandava C."/>
            <person name="Burger G."/>
            <person name="Gray M.W."/>
            <person name="Holland P.W.H."/>
            <person name="King N."/>
            <person name="Lang F.B.F."/>
            <person name="Roger A.J."/>
            <person name="Ruiz-Trillo I."/>
            <person name="Haas B."/>
            <person name="Nusbaum C."/>
            <person name="Birren B."/>
        </authorList>
    </citation>
    <scope>NUCLEOTIDE SEQUENCE [LARGE SCALE GENOMIC DNA]</scope>
    <source>
        <strain evidence="2 3">JP610</strain>
    </source>
</reference>
<feature type="transmembrane region" description="Helical" evidence="1">
    <location>
        <begin position="45"/>
        <end position="66"/>
    </location>
</feature>
<dbReference type="Proteomes" id="UP000054560">
    <property type="component" value="Unassembled WGS sequence"/>
</dbReference>
<keyword evidence="1" id="KW-0472">Membrane</keyword>
<sequence length="118" mass="12784">MEFTTEHRKTVRVRQWMYLGLMLAAPLPHIGVTSYRLAKTDHGKALVIGVGILGTTALSLGMRGYLMYHAGYAGGSGMNNLSEDQVRKRMATVSTEEGSQIENPSANAVLKEALKGFG</sequence>
<accession>A0A0L0G9D1</accession>
<dbReference type="EMBL" id="KQ241694">
    <property type="protein sequence ID" value="KNC85590.1"/>
    <property type="molecule type" value="Genomic_DNA"/>
</dbReference>
<feature type="transmembrane region" description="Helical" evidence="1">
    <location>
        <begin position="16"/>
        <end position="38"/>
    </location>
</feature>
<keyword evidence="3" id="KW-1185">Reference proteome</keyword>
<evidence type="ECO:0000313" key="3">
    <source>
        <dbReference type="Proteomes" id="UP000054560"/>
    </source>
</evidence>
<protein>
    <submittedName>
        <fullName evidence="2">Uncharacterized protein</fullName>
    </submittedName>
</protein>
<organism evidence="2 3">
    <name type="scientific">Sphaeroforma arctica JP610</name>
    <dbReference type="NCBI Taxonomy" id="667725"/>
    <lineage>
        <taxon>Eukaryota</taxon>
        <taxon>Ichthyosporea</taxon>
        <taxon>Ichthyophonida</taxon>
        <taxon>Sphaeroforma</taxon>
    </lineage>
</organism>
<gene>
    <name evidence="2" type="ORF">SARC_02246</name>
</gene>
<dbReference type="AlphaFoldDB" id="A0A0L0G9D1"/>